<dbReference type="FunFam" id="1.10.10.2100:FF:000002">
    <property type="entry name" value="cell growth-regulating nucleolar protein-like"/>
    <property type="match status" value="1"/>
</dbReference>
<evidence type="ECO:0000259" key="10">
    <source>
        <dbReference type="Pfam" id="PF08790"/>
    </source>
</evidence>
<gene>
    <name evidence="12" type="ORF">LARSCL_LOCUS3346</name>
</gene>
<evidence type="ECO:0000313" key="13">
    <source>
        <dbReference type="Proteomes" id="UP001497382"/>
    </source>
</evidence>
<dbReference type="InterPro" id="IPR058719">
    <property type="entry name" value="WHD_LYAR"/>
</dbReference>
<accession>A0AAV1Z622</accession>
<dbReference type="AlphaFoldDB" id="A0AAV1Z622"/>
<dbReference type="GO" id="GO:0008270">
    <property type="term" value="F:zinc ion binding"/>
    <property type="evidence" value="ECO:0007669"/>
    <property type="project" value="UniProtKB-KW"/>
</dbReference>
<feature type="region of interest" description="Disordered" evidence="9">
    <location>
        <begin position="147"/>
        <end position="202"/>
    </location>
</feature>
<dbReference type="InterPro" id="IPR036236">
    <property type="entry name" value="Znf_C2H2_sf"/>
</dbReference>
<keyword evidence="6" id="KW-0175">Coiled coil</keyword>
<evidence type="ECO:0000313" key="12">
    <source>
        <dbReference type="EMBL" id="CAL1266908.1"/>
    </source>
</evidence>
<evidence type="ECO:0000256" key="4">
    <source>
        <dbReference type="ARBA" id="ARBA00022771"/>
    </source>
</evidence>
<evidence type="ECO:0000256" key="7">
    <source>
        <dbReference type="ARBA" id="ARBA00023242"/>
    </source>
</evidence>
<dbReference type="InterPro" id="IPR039999">
    <property type="entry name" value="LYAR"/>
</dbReference>
<feature type="domain" description="Zinc finger C2H2 LYAR-type" evidence="10">
    <location>
        <begin position="31"/>
        <end position="58"/>
    </location>
</feature>
<dbReference type="SUPFAM" id="SSF57667">
    <property type="entry name" value="beta-beta-alpha zinc fingers"/>
    <property type="match status" value="2"/>
</dbReference>
<comment type="caution">
    <text evidence="12">The sequence shown here is derived from an EMBL/GenBank/DDBJ whole genome shotgun (WGS) entry which is preliminary data.</text>
</comment>
<reference evidence="12 13" key="1">
    <citation type="submission" date="2024-04" db="EMBL/GenBank/DDBJ databases">
        <authorList>
            <person name="Rising A."/>
            <person name="Reimegard J."/>
            <person name="Sonavane S."/>
            <person name="Akerstrom W."/>
            <person name="Nylinder S."/>
            <person name="Hedman E."/>
            <person name="Kallberg Y."/>
        </authorList>
    </citation>
    <scope>NUCLEOTIDE SEQUENCE [LARGE SCALE GENOMIC DNA]</scope>
</reference>
<keyword evidence="7" id="KW-0539">Nucleus</keyword>
<keyword evidence="13" id="KW-1185">Reference proteome</keyword>
<feature type="domain" description="Cell growth-regulating nucleolar protein-like winged helix" evidence="11">
    <location>
        <begin position="208"/>
        <end position="270"/>
    </location>
</feature>
<evidence type="ECO:0000256" key="9">
    <source>
        <dbReference type="SAM" id="MobiDB-lite"/>
    </source>
</evidence>
<organism evidence="12 13">
    <name type="scientific">Larinioides sclopetarius</name>
    <dbReference type="NCBI Taxonomy" id="280406"/>
    <lineage>
        <taxon>Eukaryota</taxon>
        <taxon>Metazoa</taxon>
        <taxon>Ecdysozoa</taxon>
        <taxon>Arthropoda</taxon>
        <taxon>Chelicerata</taxon>
        <taxon>Arachnida</taxon>
        <taxon>Araneae</taxon>
        <taxon>Araneomorphae</taxon>
        <taxon>Entelegynae</taxon>
        <taxon>Araneoidea</taxon>
        <taxon>Araneidae</taxon>
        <taxon>Larinioides</taxon>
    </lineage>
</organism>
<sequence length="277" mass="31763">MVFFTCNECGTSVKKNQVENHTYQCRNCQSVSCMDCNKEFWGDEYKQHIKCISENEKYGGKDYKPKESSNKGEIKQAKWIEHINSTLATKKISGPLSGLLQQIIQYTNIPRKKSKFENFLANSLKVRNPRLISEAWEIFDQGKKNESEAANNKMPEVNGIPITNGTSSVSNGSSTNSSVKRPINIQNDTPAKRKKLDSSQSNKENHTEFDWCAASEEILQNYPSGVKEKTLRKQVITKYKSFFGDFCKYSDEELKKMFRNELERNPKFSLFVDSSKL</sequence>
<protein>
    <recommendedName>
        <fullName evidence="14">Cell growth-regulating nucleolar protein</fullName>
    </recommendedName>
</protein>
<evidence type="ECO:0000256" key="5">
    <source>
        <dbReference type="ARBA" id="ARBA00022833"/>
    </source>
</evidence>
<proteinExistence type="predicted"/>
<dbReference type="GO" id="GO:0005730">
    <property type="term" value="C:nucleolus"/>
    <property type="evidence" value="ECO:0007669"/>
    <property type="project" value="TreeGrafter"/>
</dbReference>
<dbReference type="Pfam" id="PF25879">
    <property type="entry name" value="WHD_LYAR"/>
    <property type="match status" value="1"/>
</dbReference>
<dbReference type="Gene3D" id="3.30.1490.490">
    <property type="match status" value="1"/>
</dbReference>
<evidence type="ECO:0000256" key="8">
    <source>
        <dbReference type="PROSITE-ProRule" id="PRU01145"/>
    </source>
</evidence>
<evidence type="ECO:0000259" key="11">
    <source>
        <dbReference type="Pfam" id="PF25879"/>
    </source>
</evidence>
<keyword evidence="3" id="KW-0677">Repeat</keyword>
<dbReference type="GO" id="GO:0003677">
    <property type="term" value="F:DNA binding"/>
    <property type="evidence" value="ECO:0007669"/>
    <property type="project" value="InterPro"/>
</dbReference>
<dbReference type="Gene3D" id="1.10.10.2100">
    <property type="match status" value="1"/>
</dbReference>
<evidence type="ECO:0000256" key="6">
    <source>
        <dbReference type="ARBA" id="ARBA00023054"/>
    </source>
</evidence>
<name>A0AAV1Z622_9ARAC</name>
<keyword evidence="5" id="KW-0862">Zinc</keyword>
<evidence type="ECO:0000256" key="2">
    <source>
        <dbReference type="ARBA" id="ARBA00022723"/>
    </source>
</evidence>
<comment type="subcellular location">
    <subcellularLocation>
        <location evidence="1">Nucleus</location>
    </subcellularLocation>
</comment>
<dbReference type="FunFam" id="3.30.1490.490:FF:000001">
    <property type="entry name" value="cell growth-regulating nucleolar protein-like"/>
    <property type="match status" value="1"/>
</dbReference>
<dbReference type="Pfam" id="PF08790">
    <property type="entry name" value="zf-LYAR"/>
    <property type="match status" value="1"/>
</dbReference>
<dbReference type="EMBL" id="CAXIEN010000025">
    <property type="protein sequence ID" value="CAL1266908.1"/>
    <property type="molecule type" value="Genomic_DNA"/>
</dbReference>
<dbReference type="InterPro" id="IPR014898">
    <property type="entry name" value="Znf_C2H2_LYAR"/>
</dbReference>
<feature type="compositionally biased region" description="Low complexity" evidence="9">
    <location>
        <begin position="163"/>
        <end position="179"/>
    </location>
</feature>
<evidence type="ECO:0000256" key="3">
    <source>
        <dbReference type="ARBA" id="ARBA00022737"/>
    </source>
</evidence>
<evidence type="ECO:0000256" key="1">
    <source>
        <dbReference type="ARBA" id="ARBA00004123"/>
    </source>
</evidence>
<keyword evidence="4 8" id="KW-0863">Zinc-finger</keyword>
<dbReference type="GO" id="GO:0000122">
    <property type="term" value="P:negative regulation of transcription by RNA polymerase II"/>
    <property type="evidence" value="ECO:0007669"/>
    <property type="project" value="TreeGrafter"/>
</dbReference>
<dbReference type="PANTHER" id="PTHR13100:SF10">
    <property type="entry name" value="CELL GROWTH-REGULATING NUCLEOLAR PROTEIN"/>
    <property type="match status" value="1"/>
</dbReference>
<evidence type="ECO:0008006" key="14">
    <source>
        <dbReference type="Google" id="ProtNLM"/>
    </source>
</evidence>
<dbReference type="PANTHER" id="PTHR13100">
    <property type="entry name" value="CELL GROWTH-REGULATING NUCLEOLAR PROTEIN LYAR"/>
    <property type="match status" value="1"/>
</dbReference>
<dbReference type="GO" id="GO:0006364">
    <property type="term" value="P:rRNA processing"/>
    <property type="evidence" value="ECO:0007669"/>
    <property type="project" value="TreeGrafter"/>
</dbReference>
<dbReference type="PROSITE" id="PS51804">
    <property type="entry name" value="ZF_C2HC_LYAR"/>
    <property type="match status" value="2"/>
</dbReference>
<dbReference type="Proteomes" id="UP001497382">
    <property type="component" value="Unassembled WGS sequence"/>
</dbReference>
<keyword evidence="2" id="KW-0479">Metal-binding</keyword>